<feature type="transmembrane region" description="Helical" evidence="4">
    <location>
        <begin position="6"/>
        <end position="29"/>
    </location>
</feature>
<dbReference type="GO" id="GO:0003700">
    <property type="term" value="F:DNA-binding transcription factor activity"/>
    <property type="evidence" value="ECO:0007669"/>
    <property type="project" value="InterPro"/>
</dbReference>
<reference evidence="6 7" key="2">
    <citation type="submission" date="2007-11" db="EMBL/GenBank/DDBJ databases">
        <authorList>
            <person name="Fulton L."/>
            <person name="Clifton S."/>
            <person name="Fulton B."/>
            <person name="Xu J."/>
            <person name="Minx P."/>
            <person name="Pepin K.H."/>
            <person name="Johnson M."/>
            <person name="Thiruvilangam P."/>
            <person name="Bhonagiri V."/>
            <person name="Nash W.E."/>
            <person name="Mardis E.R."/>
            <person name="Wilson R.K."/>
        </authorList>
    </citation>
    <scope>NUCLEOTIDE SEQUENCE [LARGE SCALE GENOMIC DNA]</scope>
    <source>
        <strain evidence="6 7">ATCC 43183</strain>
    </source>
</reference>
<dbReference type="PROSITE" id="PS01124">
    <property type="entry name" value="HTH_ARAC_FAMILY_2"/>
    <property type="match status" value="1"/>
</dbReference>
<feature type="transmembrane region" description="Helical" evidence="4">
    <location>
        <begin position="70"/>
        <end position="94"/>
    </location>
</feature>
<dbReference type="PANTHER" id="PTHR43280:SF2">
    <property type="entry name" value="HTH-TYPE TRANSCRIPTIONAL REGULATOR EXSA"/>
    <property type="match status" value="1"/>
</dbReference>
<accession>B0NPF6</accession>
<keyword evidence="2" id="KW-0238">DNA-binding</keyword>
<keyword evidence="4" id="KW-0812">Transmembrane</keyword>
<feature type="transmembrane region" description="Helical" evidence="4">
    <location>
        <begin position="202"/>
        <end position="223"/>
    </location>
</feature>
<keyword evidence="4" id="KW-0472">Membrane</keyword>
<dbReference type="Gene3D" id="1.10.10.60">
    <property type="entry name" value="Homeodomain-like"/>
    <property type="match status" value="1"/>
</dbReference>
<evidence type="ECO:0000256" key="4">
    <source>
        <dbReference type="SAM" id="Phobius"/>
    </source>
</evidence>
<dbReference type="SMART" id="SM00342">
    <property type="entry name" value="HTH_ARAC"/>
    <property type="match status" value="1"/>
</dbReference>
<dbReference type="PANTHER" id="PTHR43280">
    <property type="entry name" value="ARAC-FAMILY TRANSCRIPTIONAL REGULATOR"/>
    <property type="match status" value="1"/>
</dbReference>
<comment type="caution">
    <text evidence="6">The sequence shown here is derived from an EMBL/GenBank/DDBJ whole genome shotgun (WGS) entry which is preliminary data.</text>
</comment>
<evidence type="ECO:0000313" key="7">
    <source>
        <dbReference type="Proteomes" id="UP000004713"/>
    </source>
</evidence>
<sequence>MWLDFYMFLTLASGIALAVLGWQLCSIHIPHREDTHRLRTARAILAASYFILAIPAFCELFNGGEADRKIIAVFTIAVAAYQSLLFTVTLLTFIQPLYVTCHRVRIQAGIVTVAVALFLFMALTSEECWVFFVALAVYAVQLVCYTLLFRRKYAECLRLLEEYYDEDQHARLRWTKFGFYAALSVGIAVSLSVWLPPVAYNIFTVGYILFYGWFAGRFCNYVVKINYYLPAVTQGQEPIRLQAVDMAACGLSEPELATEKEHLRLALERWVAERRFTRPEEGREQIARELGTTKEFLCWYFKNEIGRDFRPWRVGLRIEYAKQLLAEELGISMNDLARKVGFATKSNFYGYFKKLTGETPVEYQRRLCHNADFTTNYFSIFYKQ</sequence>
<dbReference type="EMBL" id="ABFZ02000018">
    <property type="protein sequence ID" value="EDS15911.1"/>
    <property type="molecule type" value="Genomic_DNA"/>
</dbReference>
<keyword evidence="3" id="KW-0804">Transcription</keyword>
<evidence type="ECO:0000259" key="5">
    <source>
        <dbReference type="PROSITE" id="PS01124"/>
    </source>
</evidence>
<feature type="domain" description="HTH araC/xylS-type" evidence="5">
    <location>
        <begin position="284"/>
        <end position="366"/>
    </location>
</feature>
<keyword evidence="1" id="KW-0805">Transcription regulation</keyword>
<dbReference type="GeneID" id="31796783"/>
<feature type="transmembrane region" description="Helical" evidence="4">
    <location>
        <begin position="106"/>
        <end position="123"/>
    </location>
</feature>
<keyword evidence="4" id="KW-1133">Transmembrane helix</keyword>
<dbReference type="AlphaFoldDB" id="B0NPF6"/>
<feature type="transmembrane region" description="Helical" evidence="4">
    <location>
        <begin position="129"/>
        <end position="149"/>
    </location>
</feature>
<feature type="transmembrane region" description="Helical" evidence="4">
    <location>
        <begin position="41"/>
        <end position="64"/>
    </location>
</feature>
<evidence type="ECO:0000256" key="2">
    <source>
        <dbReference type="ARBA" id="ARBA00023125"/>
    </source>
</evidence>
<proteinExistence type="predicted"/>
<dbReference type="HOGENOM" id="CLU_705265_0_0_10"/>
<name>B0NPF6_BACSE</name>
<evidence type="ECO:0000256" key="1">
    <source>
        <dbReference type="ARBA" id="ARBA00023015"/>
    </source>
</evidence>
<evidence type="ECO:0000313" key="6">
    <source>
        <dbReference type="EMBL" id="EDS15911.1"/>
    </source>
</evidence>
<dbReference type="RefSeq" id="WP_005654060.1">
    <property type="nucleotide sequence ID" value="NZ_CP102262.1"/>
</dbReference>
<protein>
    <submittedName>
        <fullName evidence="6">Transcriptional regulator, AraC family</fullName>
    </submittedName>
</protein>
<dbReference type="GO" id="GO:0043565">
    <property type="term" value="F:sequence-specific DNA binding"/>
    <property type="evidence" value="ECO:0007669"/>
    <property type="project" value="InterPro"/>
</dbReference>
<dbReference type="InterPro" id="IPR018062">
    <property type="entry name" value="HTH_AraC-typ_CS"/>
</dbReference>
<dbReference type="PROSITE" id="PS00041">
    <property type="entry name" value="HTH_ARAC_FAMILY_1"/>
    <property type="match status" value="1"/>
</dbReference>
<evidence type="ECO:0000256" key="3">
    <source>
        <dbReference type="ARBA" id="ARBA00023163"/>
    </source>
</evidence>
<dbReference type="Pfam" id="PF12833">
    <property type="entry name" value="HTH_18"/>
    <property type="match status" value="1"/>
</dbReference>
<dbReference type="InterPro" id="IPR018060">
    <property type="entry name" value="HTH_AraC"/>
</dbReference>
<organism evidence="6 7">
    <name type="scientific">Bacteroides stercoris ATCC 43183</name>
    <dbReference type="NCBI Taxonomy" id="449673"/>
    <lineage>
        <taxon>Bacteria</taxon>
        <taxon>Pseudomonadati</taxon>
        <taxon>Bacteroidota</taxon>
        <taxon>Bacteroidia</taxon>
        <taxon>Bacteroidales</taxon>
        <taxon>Bacteroidaceae</taxon>
        <taxon>Bacteroides</taxon>
    </lineage>
</organism>
<gene>
    <name evidence="6" type="ORF">BACSTE_01357</name>
</gene>
<dbReference type="SUPFAM" id="SSF46689">
    <property type="entry name" value="Homeodomain-like"/>
    <property type="match status" value="1"/>
</dbReference>
<dbReference type="InterPro" id="IPR009057">
    <property type="entry name" value="Homeodomain-like_sf"/>
</dbReference>
<reference evidence="6 7" key="1">
    <citation type="submission" date="2007-11" db="EMBL/GenBank/DDBJ databases">
        <title>Draft genome sequence of Bacteroides stercoris(ATCC 43183).</title>
        <authorList>
            <person name="Sudarsanam P."/>
            <person name="Ley R."/>
            <person name="Guruge J."/>
            <person name="Turnbaugh P.J."/>
            <person name="Mahowald M."/>
            <person name="Liep D."/>
            <person name="Gordon J."/>
        </authorList>
    </citation>
    <scope>NUCLEOTIDE SEQUENCE [LARGE SCALE GENOMIC DNA]</scope>
    <source>
        <strain evidence="6 7">ATCC 43183</strain>
    </source>
</reference>
<dbReference type="eggNOG" id="COG2207">
    <property type="taxonomic scope" value="Bacteria"/>
</dbReference>
<dbReference type="Proteomes" id="UP000004713">
    <property type="component" value="Unassembled WGS sequence"/>
</dbReference>
<feature type="transmembrane region" description="Helical" evidence="4">
    <location>
        <begin position="177"/>
        <end position="196"/>
    </location>
</feature>